<dbReference type="Gene3D" id="2.115.10.20">
    <property type="entry name" value="Glycosyl hydrolase domain, family 43"/>
    <property type="match status" value="1"/>
</dbReference>
<evidence type="ECO:0000256" key="3">
    <source>
        <dbReference type="ARBA" id="ARBA00023295"/>
    </source>
</evidence>
<evidence type="ECO:0000313" key="6">
    <source>
        <dbReference type="EMBL" id="GAA1916641.1"/>
    </source>
</evidence>
<evidence type="ECO:0000259" key="5">
    <source>
        <dbReference type="Pfam" id="PF17851"/>
    </source>
</evidence>
<keyword evidence="2 4" id="KW-0378">Hydrolase</keyword>
<comment type="similarity">
    <text evidence="1 4">Belongs to the glycosyl hydrolase 43 family.</text>
</comment>
<feature type="domain" description="Beta-xylosidase C-terminal Concanavalin A-like" evidence="5">
    <location>
        <begin position="309"/>
        <end position="485"/>
    </location>
</feature>
<dbReference type="InterPro" id="IPR051795">
    <property type="entry name" value="Glycosyl_Hydrlase_43"/>
</dbReference>
<evidence type="ECO:0000256" key="4">
    <source>
        <dbReference type="RuleBase" id="RU361187"/>
    </source>
</evidence>
<organism evidence="6 7">
    <name type="scientific">Microbacterium aoyamense</name>
    <dbReference type="NCBI Taxonomy" id="344166"/>
    <lineage>
        <taxon>Bacteria</taxon>
        <taxon>Bacillati</taxon>
        <taxon>Actinomycetota</taxon>
        <taxon>Actinomycetes</taxon>
        <taxon>Micrococcales</taxon>
        <taxon>Microbacteriaceae</taxon>
        <taxon>Microbacterium</taxon>
    </lineage>
</organism>
<dbReference type="InterPro" id="IPR023296">
    <property type="entry name" value="Glyco_hydro_beta-prop_sf"/>
</dbReference>
<dbReference type="Pfam" id="PF17851">
    <property type="entry name" value="GH43_C2"/>
    <property type="match status" value="1"/>
</dbReference>
<proteinExistence type="inferred from homology"/>
<dbReference type="Proteomes" id="UP001501343">
    <property type="component" value="Unassembled WGS sequence"/>
</dbReference>
<dbReference type="InterPro" id="IPR013320">
    <property type="entry name" value="ConA-like_dom_sf"/>
</dbReference>
<dbReference type="InterPro" id="IPR041542">
    <property type="entry name" value="GH43_C2"/>
</dbReference>
<dbReference type="EMBL" id="BAAAOF010000002">
    <property type="protein sequence ID" value="GAA1916641.1"/>
    <property type="molecule type" value="Genomic_DNA"/>
</dbReference>
<name>A0ABP5AMK3_9MICO</name>
<dbReference type="RefSeq" id="WP_248145360.1">
    <property type="nucleotide sequence ID" value="NZ_BAAAOF010000002.1"/>
</dbReference>
<dbReference type="SUPFAM" id="SSF75005">
    <property type="entry name" value="Arabinanase/levansucrase/invertase"/>
    <property type="match status" value="1"/>
</dbReference>
<dbReference type="Gene3D" id="2.60.120.200">
    <property type="match status" value="1"/>
</dbReference>
<reference evidence="7" key="1">
    <citation type="journal article" date="2019" name="Int. J. Syst. Evol. Microbiol.">
        <title>The Global Catalogue of Microorganisms (GCM) 10K type strain sequencing project: providing services to taxonomists for standard genome sequencing and annotation.</title>
        <authorList>
            <consortium name="The Broad Institute Genomics Platform"/>
            <consortium name="The Broad Institute Genome Sequencing Center for Infectious Disease"/>
            <person name="Wu L."/>
            <person name="Ma J."/>
        </authorList>
    </citation>
    <scope>NUCLEOTIDE SEQUENCE [LARGE SCALE GENOMIC DNA]</scope>
    <source>
        <strain evidence="7">JCM 14900</strain>
    </source>
</reference>
<dbReference type="SUPFAM" id="SSF49899">
    <property type="entry name" value="Concanavalin A-like lectins/glucanases"/>
    <property type="match status" value="1"/>
</dbReference>
<dbReference type="Pfam" id="PF04616">
    <property type="entry name" value="Glyco_hydro_43"/>
    <property type="match status" value="1"/>
</dbReference>
<evidence type="ECO:0000256" key="1">
    <source>
        <dbReference type="ARBA" id="ARBA00009865"/>
    </source>
</evidence>
<dbReference type="PANTHER" id="PTHR42812">
    <property type="entry name" value="BETA-XYLOSIDASE"/>
    <property type="match status" value="1"/>
</dbReference>
<keyword evidence="7" id="KW-1185">Reference proteome</keyword>
<dbReference type="InterPro" id="IPR006710">
    <property type="entry name" value="Glyco_hydro_43"/>
</dbReference>
<sequence length="493" mass="52213">MGLSNPILRGVHPDPSICRVGDAYYLATSSFAMHPGIPIHRSRDLSTWELIGHVLTGDSWIPLEGFDSSDGVWAPTIRHHDGVFYVVFTLAHGRTGASTYVCTATDPAGPWTRDAITGAEGIDPSLFFDDDGTCWFSAARDAVDPGAYGPGEIWVQQFDLATSALVGPRRAVWHGALARTWVEAPHIYKANGEYHLIAAEGGTEYNHSITAARAPHPLGPYTTDPRSPLLTHRHLGRDSPIQNVGHGDVVWSPEGTPWGVALGVRPVDGHHTLGRETFLVPMSWDGDGPVFAPGEGAIVMDADDDVDPIEPAWVALRGPVDARVDAGEIILGASPLTLAQTGTPSFLGVRQTMRTSTFEATVDPPTVEGQRLGIFAFQNEKYHVGVVAMGRDGDTVVQIIAVSAGTETVLDEGTLAGSVRMRITTAPTTYLFEATGGGGERVSASIPHTALSTETGGGFVGVLIGPWHGGTTGDDPAVFSDVSYRSGTDDANA</sequence>
<accession>A0ABP5AMK3</accession>
<keyword evidence="3 4" id="KW-0326">Glycosidase</keyword>
<dbReference type="PANTHER" id="PTHR42812:SF12">
    <property type="entry name" value="BETA-XYLOSIDASE-RELATED"/>
    <property type="match status" value="1"/>
</dbReference>
<comment type="caution">
    <text evidence="6">The sequence shown here is derived from an EMBL/GenBank/DDBJ whole genome shotgun (WGS) entry which is preliminary data.</text>
</comment>
<dbReference type="CDD" id="cd18617">
    <property type="entry name" value="GH43_XynB-like"/>
    <property type="match status" value="1"/>
</dbReference>
<protein>
    <submittedName>
        <fullName evidence="6">Glycoside hydrolase family 43 protein</fullName>
    </submittedName>
</protein>
<evidence type="ECO:0000256" key="2">
    <source>
        <dbReference type="ARBA" id="ARBA00022801"/>
    </source>
</evidence>
<evidence type="ECO:0000313" key="7">
    <source>
        <dbReference type="Proteomes" id="UP001501343"/>
    </source>
</evidence>
<gene>
    <name evidence="6" type="ORF">GCM10009775_06350</name>
</gene>
<dbReference type="GO" id="GO:0016787">
    <property type="term" value="F:hydrolase activity"/>
    <property type="evidence" value="ECO:0007669"/>
    <property type="project" value="UniProtKB-KW"/>
</dbReference>